<dbReference type="InterPro" id="IPR032675">
    <property type="entry name" value="LRR_dom_sf"/>
</dbReference>
<dbReference type="InterPro" id="IPR036047">
    <property type="entry name" value="F-box-like_dom_sf"/>
</dbReference>
<dbReference type="InterPro" id="IPR053197">
    <property type="entry name" value="F-box_SCFL_complex_component"/>
</dbReference>
<gene>
    <name evidence="2" type="ORF">HU200_015756</name>
</gene>
<dbReference type="InterPro" id="IPR053781">
    <property type="entry name" value="F-box_AtFBL13-like"/>
</dbReference>
<dbReference type="Pfam" id="PF00646">
    <property type="entry name" value="F-box"/>
    <property type="match status" value="1"/>
</dbReference>
<dbReference type="OrthoDB" id="644676at2759"/>
<dbReference type="PANTHER" id="PTHR34223:SF70">
    <property type="entry name" value="F-BOX DOMAIN-CONTAINING PROTEIN"/>
    <property type="match status" value="1"/>
</dbReference>
<feature type="domain" description="F-box" evidence="1">
    <location>
        <begin position="23"/>
        <end position="59"/>
    </location>
</feature>
<organism evidence="2 3">
    <name type="scientific">Digitaria exilis</name>
    <dbReference type="NCBI Taxonomy" id="1010633"/>
    <lineage>
        <taxon>Eukaryota</taxon>
        <taxon>Viridiplantae</taxon>
        <taxon>Streptophyta</taxon>
        <taxon>Embryophyta</taxon>
        <taxon>Tracheophyta</taxon>
        <taxon>Spermatophyta</taxon>
        <taxon>Magnoliopsida</taxon>
        <taxon>Liliopsida</taxon>
        <taxon>Poales</taxon>
        <taxon>Poaceae</taxon>
        <taxon>PACMAD clade</taxon>
        <taxon>Panicoideae</taxon>
        <taxon>Panicodae</taxon>
        <taxon>Paniceae</taxon>
        <taxon>Anthephorinae</taxon>
        <taxon>Digitaria</taxon>
    </lineage>
</organism>
<dbReference type="InterPro" id="IPR001810">
    <property type="entry name" value="F-box_dom"/>
</dbReference>
<dbReference type="PROSITE" id="PS50181">
    <property type="entry name" value="FBOX"/>
    <property type="match status" value="1"/>
</dbReference>
<dbReference type="InterPro" id="IPR055357">
    <property type="entry name" value="LRR_At1g61320_AtMIF1"/>
</dbReference>
<dbReference type="CDD" id="cd22160">
    <property type="entry name" value="F-box_AtFBL13-like"/>
    <property type="match status" value="1"/>
</dbReference>
<accession>A0A835KK30</accession>
<comment type="caution">
    <text evidence="2">The sequence shown here is derived from an EMBL/GenBank/DDBJ whole genome shotgun (WGS) entry which is preliminary data.</text>
</comment>
<dbReference type="SUPFAM" id="SSF81383">
    <property type="entry name" value="F-box domain"/>
    <property type="match status" value="1"/>
</dbReference>
<dbReference type="Pfam" id="PF23622">
    <property type="entry name" value="LRR_At1g61320_AtMIF1"/>
    <property type="match status" value="1"/>
</dbReference>
<evidence type="ECO:0000259" key="1">
    <source>
        <dbReference type="PROSITE" id="PS50181"/>
    </source>
</evidence>
<proteinExistence type="predicted"/>
<name>A0A835KK30_9POAL</name>
<evidence type="ECO:0000313" key="3">
    <source>
        <dbReference type="Proteomes" id="UP000636709"/>
    </source>
</evidence>
<dbReference type="Proteomes" id="UP000636709">
    <property type="component" value="Unassembled WGS sequence"/>
</dbReference>
<reference evidence="2" key="1">
    <citation type="submission" date="2020-07" db="EMBL/GenBank/DDBJ databases">
        <title>Genome sequence and genetic diversity analysis of an under-domesticated orphan crop, white fonio (Digitaria exilis).</title>
        <authorList>
            <person name="Bennetzen J.L."/>
            <person name="Chen S."/>
            <person name="Ma X."/>
            <person name="Wang X."/>
            <person name="Yssel A.E.J."/>
            <person name="Chaluvadi S.R."/>
            <person name="Johnson M."/>
            <person name="Gangashetty P."/>
            <person name="Hamidou F."/>
            <person name="Sanogo M.D."/>
            <person name="Zwaenepoel A."/>
            <person name="Wallace J."/>
            <person name="Van De Peer Y."/>
            <person name="Van Deynze A."/>
        </authorList>
    </citation>
    <scope>NUCLEOTIDE SEQUENCE</scope>
    <source>
        <tissue evidence="2">Leaves</tissue>
    </source>
</reference>
<dbReference type="Gene3D" id="3.80.10.10">
    <property type="entry name" value="Ribonuclease Inhibitor"/>
    <property type="match status" value="1"/>
</dbReference>
<evidence type="ECO:0000313" key="2">
    <source>
        <dbReference type="EMBL" id="KAF8731817.1"/>
    </source>
</evidence>
<dbReference type="SUPFAM" id="SSF52047">
    <property type="entry name" value="RNI-like"/>
    <property type="match status" value="1"/>
</dbReference>
<dbReference type="EMBL" id="JACEFO010001605">
    <property type="protein sequence ID" value="KAF8731817.1"/>
    <property type="molecule type" value="Genomic_DNA"/>
</dbReference>
<dbReference type="Gene3D" id="1.20.1280.50">
    <property type="match status" value="1"/>
</dbReference>
<dbReference type="PANTHER" id="PTHR34223">
    <property type="entry name" value="OS11G0201299 PROTEIN"/>
    <property type="match status" value="1"/>
</dbReference>
<dbReference type="AlphaFoldDB" id="A0A835KK30"/>
<keyword evidence="3" id="KW-1185">Reference proteome</keyword>
<protein>
    <recommendedName>
        <fullName evidence="1">F-box domain-containing protein</fullName>
    </recommendedName>
</protein>
<dbReference type="SMART" id="SM00256">
    <property type="entry name" value="FBOX"/>
    <property type="match status" value="1"/>
</dbReference>
<sequence>MKGVAKMQPETTKKAADGLTSPVDRLSALPDTLLHTILSFLPAPQVVQTCLLSQRWRHLWRSAPCIKINQQDFGISMRSLMTHTALDEKWARFEDFATNLLLFHDNTSSLDEFLVFAHVYNQRHVDRWIRRGIEYCPAVLRILMPGTDLAFKLPPMASSSFHRLKRLCLQNVDLDGQFTHLLSTFPVMEYLELTLCEFTGDCSQGITLSTLKKLVLDCCDNKTSRPMVIMAPSLSCLNLSFGCYLAGIALSKMDSLAEAMIDVSENQTMSQKTQRGLLGSLFNVTSLELSGFETKVMLNEDSDEFPIFHNMQTLDLHSCFRDQYELYDKLEALGSFLQSTPCLEKLVLQYCMFCSYPDSPWEIERENITLHHQYGKIFQCQKLKLIEVIYDHDHDHQLIELAWRLGRRLPDASIKLKKIEMVST</sequence>